<dbReference type="AlphaFoldDB" id="A0A7R9EHG8"/>
<proteinExistence type="predicted"/>
<sequence>MSLSKTLEDPSVGCKGVNPKVRCKGQIKQWNWNISNNTGNRVREEPVEGEEGC</sequence>
<name>A0A7R9EHG8_9NEOP</name>
<organism evidence="1">
    <name type="scientific">Timema monikensis</name>
    <dbReference type="NCBI Taxonomy" id="170555"/>
    <lineage>
        <taxon>Eukaryota</taxon>
        <taxon>Metazoa</taxon>
        <taxon>Ecdysozoa</taxon>
        <taxon>Arthropoda</taxon>
        <taxon>Hexapoda</taxon>
        <taxon>Insecta</taxon>
        <taxon>Pterygota</taxon>
        <taxon>Neoptera</taxon>
        <taxon>Polyneoptera</taxon>
        <taxon>Phasmatodea</taxon>
        <taxon>Timematodea</taxon>
        <taxon>Timematoidea</taxon>
        <taxon>Timematidae</taxon>
        <taxon>Timema</taxon>
    </lineage>
</organism>
<protein>
    <submittedName>
        <fullName evidence="1">Uncharacterized protein</fullName>
    </submittedName>
</protein>
<accession>A0A7R9EHG8</accession>
<dbReference type="EMBL" id="OB797109">
    <property type="protein sequence ID" value="CAD7434092.1"/>
    <property type="molecule type" value="Genomic_DNA"/>
</dbReference>
<gene>
    <name evidence="1" type="ORF">TMSB3V08_LOCUS10750</name>
</gene>
<evidence type="ECO:0000313" key="1">
    <source>
        <dbReference type="EMBL" id="CAD7434092.1"/>
    </source>
</evidence>
<reference evidence="1" key="1">
    <citation type="submission" date="2020-11" db="EMBL/GenBank/DDBJ databases">
        <authorList>
            <person name="Tran Van P."/>
        </authorList>
    </citation>
    <scope>NUCLEOTIDE SEQUENCE</scope>
</reference>